<feature type="domain" description="L,D-transpeptidase scaffold" evidence="9">
    <location>
        <begin position="162"/>
        <end position="299"/>
    </location>
</feature>
<dbReference type="UniPathway" id="UPA00219"/>
<evidence type="ECO:0000259" key="7">
    <source>
        <dbReference type="Pfam" id="PF01471"/>
    </source>
</evidence>
<dbReference type="Pfam" id="PF20142">
    <property type="entry name" value="Scaffold"/>
    <property type="match status" value="1"/>
</dbReference>
<sequence length="658" mass="72275">MRTSMMAHGKPASGYKLSFGQKIGAGLKAGLMASVLATGFTALPVADAEAQGFFQRLFNPEAQQRQRERELQEQRRKKATKVRVSAPRYLTYKPDTFKAVSLAPLSEKKTAEVTPSTADGSATSINDADISTSAPVVLTPFDEARPALKDIRLTVLPEVGDALIAFYREYPDFLWVKDGKPTAKAAQMRRALRNAAAYGLNPADYVVALPATASLEGDDLDAAVMQFEMELSAAALTYVLDATRGRIDPNRISQYHDLPRHDVDLVGALEEFTASDNVATALEAHQPQSDHFKKLSAELARLKVEDEESDQIVIAPGTFLKAGKSSPEMNNIVAAISKHGSETLKTDHEATLAAYDGSDLYTPELVALVKGFQKEAKLTADGIVGKNTIKAMVGETNAAKIAKVELAMERSRWLPEELGERKVFINQPAFTATYYQPGTDPMSMRVVVGKKSNQTNFFYDKIEIVEYNPYWGVPYSIIVNEMIPKLAANPSYLDQAGYEVTTPGGRKVSSASVDWYAVANKKKSINVRQYPGRSNALGEVKILFPNRHHIYMHDTPSKSLFNKDTRAFSHGCIRLHDPKGMAAAVLGKSTDYVSSRIAAGQNAQEKVTGDIPVYVSYFTAWPEADGSIGFYTDVYDRDRYLLKALEKTEEVRAKARAS</sequence>
<dbReference type="PANTHER" id="PTHR41533">
    <property type="entry name" value="L,D-TRANSPEPTIDASE HI_1667-RELATED"/>
    <property type="match status" value="1"/>
</dbReference>
<dbReference type="GO" id="GO:0016740">
    <property type="term" value="F:transferase activity"/>
    <property type="evidence" value="ECO:0007669"/>
    <property type="project" value="UniProtKB-KW"/>
</dbReference>
<reference evidence="11" key="1">
    <citation type="submission" date="2015-07" db="EMBL/GenBank/DDBJ databases">
        <authorList>
            <person name="Rodrigo-Torres Lidia"/>
            <person name="Arahal R.David."/>
        </authorList>
    </citation>
    <scope>NUCLEOTIDE SEQUENCE [LARGE SCALE GENOMIC DNA]</scope>
    <source>
        <strain evidence="11">CECT 5112</strain>
    </source>
</reference>
<evidence type="ECO:0000256" key="5">
    <source>
        <dbReference type="ARBA" id="ARBA00022984"/>
    </source>
</evidence>
<name>A0A0M7AKM2_9HYPH</name>
<dbReference type="InterPro" id="IPR036365">
    <property type="entry name" value="PGBD-like_sf"/>
</dbReference>
<dbReference type="Proteomes" id="UP000053235">
    <property type="component" value="Unassembled WGS sequence"/>
</dbReference>
<feature type="domain" description="L,D-TPase catalytic" evidence="8">
    <location>
        <begin position="421"/>
        <end position="586"/>
    </location>
</feature>
<evidence type="ECO:0000256" key="4">
    <source>
        <dbReference type="ARBA" id="ARBA00022960"/>
    </source>
</evidence>
<keyword evidence="11" id="KW-1185">Reference proteome</keyword>
<dbReference type="CDD" id="cd16913">
    <property type="entry name" value="YkuD_like"/>
    <property type="match status" value="1"/>
</dbReference>
<organism evidence="10 11">
    <name type="scientific">Roseibium alexandrii</name>
    <dbReference type="NCBI Taxonomy" id="388408"/>
    <lineage>
        <taxon>Bacteria</taxon>
        <taxon>Pseudomonadati</taxon>
        <taxon>Pseudomonadota</taxon>
        <taxon>Alphaproteobacteria</taxon>
        <taxon>Hyphomicrobiales</taxon>
        <taxon>Stappiaceae</taxon>
        <taxon>Roseibium</taxon>
    </lineage>
</organism>
<evidence type="ECO:0000256" key="3">
    <source>
        <dbReference type="ARBA" id="ARBA00022679"/>
    </source>
</evidence>
<dbReference type="InterPro" id="IPR036366">
    <property type="entry name" value="PGBDSf"/>
</dbReference>
<dbReference type="PANTHER" id="PTHR41533:SF2">
    <property type="entry name" value="BLR7131 PROTEIN"/>
    <property type="match status" value="1"/>
</dbReference>
<dbReference type="GO" id="GO:0008360">
    <property type="term" value="P:regulation of cell shape"/>
    <property type="evidence" value="ECO:0007669"/>
    <property type="project" value="UniProtKB-KW"/>
</dbReference>
<dbReference type="EMBL" id="CXWD01000019">
    <property type="protein sequence ID" value="CTQ74956.1"/>
    <property type="molecule type" value="Genomic_DNA"/>
</dbReference>
<protein>
    <submittedName>
        <fullName evidence="10">Murein L,D-transpeptidase</fullName>
    </submittedName>
</protein>
<proteinExistence type="inferred from homology"/>
<comment type="similarity">
    <text evidence="2">Belongs to the YkuD family.</text>
</comment>
<evidence type="ECO:0000256" key="2">
    <source>
        <dbReference type="ARBA" id="ARBA00005992"/>
    </source>
</evidence>
<dbReference type="Pfam" id="PF03734">
    <property type="entry name" value="YkuD"/>
    <property type="match status" value="1"/>
</dbReference>
<dbReference type="InterPro" id="IPR045380">
    <property type="entry name" value="LD_TPept_scaffold_dom"/>
</dbReference>
<dbReference type="AlphaFoldDB" id="A0A0M7AKM2"/>
<dbReference type="InterPro" id="IPR052905">
    <property type="entry name" value="LD-transpeptidase_YkuD-like"/>
</dbReference>
<keyword evidence="6" id="KW-0961">Cell wall biogenesis/degradation</keyword>
<evidence type="ECO:0000259" key="9">
    <source>
        <dbReference type="Pfam" id="PF20142"/>
    </source>
</evidence>
<accession>A0A0M7AKM2</accession>
<dbReference type="GO" id="GO:0071555">
    <property type="term" value="P:cell wall organization"/>
    <property type="evidence" value="ECO:0007669"/>
    <property type="project" value="UniProtKB-KW"/>
</dbReference>
<dbReference type="InterPro" id="IPR005490">
    <property type="entry name" value="LD_TPept_cat_dom"/>
</dbReference>
<dbReference type="GO" id="GO:0009252">
    <property type="term" value="P:peptidoglycan biosynthetic process"/>
    <property type="evidence" value="ECO:0007669"/>
    <property type="project" value="UniProtKB-UniPathway"/>
</dbReference>
<evidence type="ECO:0000313" key="11">
    <source>
        <dbReference type="Proteomes" id="UP000053235"/>
    </source>
</evidence>
<dbReference type="Gene3D" id="1.10.101.10">
    <property type="entry name" value="PGBD-like superfamily/PGBD"/>
    <property type="match status" value="1"/>
</dbReference>
<gene>
    <name evidence="10" type="ORF">LAX5112_04056</name>
</gene>
<dbReference type="GO" id="GO:0004180">
    <property type="term" value="F:carboxypeptidase activity"/>
    <property type="evidence" value="ECO:0007669"/>
    <property type="project" value="UniProtKB-ARBA"/>
</dbReference>
<evidence type="ECO:0000256" key="1">
    <source>
        <dbReference type="ARBA" id="ARBA00004752"/>
    </source>
</evidence>
<feature type="domain" description="Peptidoglycan binding-like" evidence="7">
    <location>
        <begin position="359"/>
        <end position="392"/>
    </location>
</feature>
<keyword evidence="4" id="KW-0133">Cell shape</keyword>
<keyword evidence="5" id="KW-0573">Peptidoglycan synthesis</keyword>
<evidence type="ECO:0000259" key="8">
    <source>
        <dbReference type="Pfam" id="PF03734"/>
    </source>
</evidence>
<dbReference type="SUPFAM" id="SSF141523">
    <property type="entry name" value="L,D-transpeptidase catalytic domain-like"/>
    <property type="match status" value="1"/>
</dbReference>
<evidence type="ECO:0000313" key="10">
    <source>
        <dbReference type="EMBL" id="CTQ74956.1"/>
    </source>
</evidence>
<comment type="pathway">
    <text evidence="1">Cell wall biogenesis; peptidoglycan biosynthesis.</text>
</comment>
<dbReference type="Gene3D" id="2.40.440.10">
    <property type="entry name" value="L,D-transpeptidase catalytic domain-like"/>
    <property type="match status" value="1"/>
</dbReference>
<evidence type="ECO:0000256" key="6">
    <source>
        <dbReference type="ARBA" id="ARBA00023316"/>
    </source>
</evidence>
<dbReference type="SUPFAM" id="SSF47090">
    <property type="entry name" value="PGBD-like"/>
    <property type="match status" value="1"/>
</dbReference>
<dbReference type="InterPro" id="IPR002477">
    <property type="entry name" value="Peptidoglycan-bd-like"/>
</dbReference>
<keyword evidence="3" id="KW-0808">Transferase</keyword>
<dbReference type="InterPro" id="IPR038063">
    <property type="entry name" value="Transpep_catalytic_dom"/>
</dbReference>
<dbReference type="Pfam" id="PF01471">
    <property type="entry name" value="PG_binding_1"/>
    <property type="match status" value="1"/>
</dbReference>
<dbReference type="RefSeq" id="WP_082429180.1">
    <property type="nucleotide sequence ID" value="NZ_CXWD01000019.1"/>
</dbReference>
<dbReference type="OrthoDB" id="9778545at2"/>